<evidence type="ECO:0000256" key="2">
    <source>
        <dbReference type="ARBA" id="ARBA00022737"/>
    </source>
</evidence>
<dbReference type="Pfam" id="PF00096">
    <property type="entry name" value="zf-C2H2"/>
    <property type="match status" value="2"/>
</dbReference>
<dbReference type="SUPFAM" id="SSF57667">
    <property type="entry name" value="beta-beta-alpha zinc fingers"/>
    <property type="match status" value="2"/>
</dbReference>
<feature type="domain" description="C2H2-type" evidence="9">
    <location>
        <begin position="354"/>
        <end position="383"/>
    </location>
</feature>
<sequence length="439" mass="49489">MVLEVDKSFSCTDMEDYQDIWQDIEMVLLGDYTSEDGYFPFMRMMTQDTSATGSQDSKLTVVAQNLLSPEQQHYKLTVPSQDPLPPESQNPQSTDLGHSKTHGENVMHQQGINDNLDNISQQVSLQSVPYVTSSFSTPSPHIVNQNYQVSNLSQPLPMPSVPCSQLTTNKQIISISPLISNVNLSQTPVLTTTSLPKIIQSSKPCTAESSSVSPQVSVSTDPNSNSSYQWVIKSEQVSPDSNWDFKEPTYWTEYYPISDTIGQAYNQLPTSPPYTMTELYSSPSAPLVYSTVCSNPLLTPPSSPSSINNKQSNLLNITLSPILPMDFKNVPPQSSSLKPKRRRRTWTRRKAVIHCCPKPNCAKTYAKSSHLKAHLRTHTGEKPYICDWKDCGWKFARSDELTRHYRKHTGDRPFHCRLCERAFSRSDHLSLHLKRHMTI</sequence>
<keyword evidence="3 7" id="KW-0863">Zinc-finger</keyword>
<evidence type="ECO:0000256" key="5">
    <source>
        <dbReference type="ARBA" id="ARBA00023015"/>
    </source>
</evidence>
<evidence type="ECO:0000313" key="10">
    <source>
        <dbReference type="EMBL" id="CAL4132980.1"/>
    </source>
</evidence>
<dbReference type="AlphaFoldDB" id="A0AAV2RMG6"/>
<dbReference type="PROSITE" id="PS00028">
    <property type="entry name" value="ZINC_FINGER_C2H2_1"/>
    <property type="match status" value="3"/>
</dbReference>
<keyword evidence="1" id="KW-0479">Metal-binding</keyword>
<evidence type="ECO:0000313" key="11">
    <source>
        <dbReference type="Proteomes" id="UP001497623"/>
    </source>
</evidence>
<dbReference type="EMBL" id="CAXKWB010027988">
    <property type="protein sequence ID" value="CAL4132980.1"/>
    <property type="molecule type" value="Genomic_DNA"/>
</dbReference>
<dbReference type="PANTHER" id="PTHR23235">
    <property type="entry name" value="KRUEPPEL-LIKE TRANSCRIPTION FACTOR"/>
    <property type="match status" value="1"/>
</dbReference>
<evidence type="ECO:0000256" key="7">
    <source>
        <dbReference type="PROSITE-ProRule" id="PRU00042"/>
    </source>
</evidence>
<feature type="compositionally biased region" description="Low complexity" evidence="8">
    <location>
        <begin position="209"/>
        <end position="219"/>
    </location>
</feature>
<evidence type="ECO:0000259" key="9">
    <source>
        <dbReference type="PROSITE" id="PS50157"/>
    </source>
</evidence>
<dbReference type="InterPro" id="IPR036236">
    <property type="entry name" value="Znf_C2H2_sf"/>
</dbReference>
<feature type="region of interest" description="Disordered" evidence="8">
    <location>
        <begin position="77"/>
        <end position="102"/>
    </location>
</feature>
<evidence type="ECO:0000256" key="8">
    <source>
        <dbReference type="SAM" id="MobiDB-lite"/>
    </source>
</evidence>
<evidence type="ECO:0000256" key="6">
    <source>
        <dbReference type="ARBA" id="ARBA00023163"/>
    </source>
</evidence>
<proteinExistence type="predicted"/>
<dbReference type="Proteomes" id="UP001497623">
    <property type="component" value="Unassembled WGS sequence"/>
</dbReference>
<protein>
    <recommendedName>
        <fullName evidence="9">C2H2-type domain-containing protein</fullName>
    </recommendedName>
</protein>
<feature type="region of interest" description="Disordered" evidence="8">
    <location>
        <begin position="205"/>
        <end position="224"/>
    </location>
</feature>
<keyword evidence="4" id="KW-0862">Zinc</keyword>
<evidence type="ECO:0000256" key="3">
    <source>
        <dbReference type="ARBA" id="ARBA00022771"/>
    </source>
</evidence>
<dbReference type="InterPro" id="IPR013087">
    <property type="entry name" value="Znf_C2H2_type"/>
</dbReference>
<dbReference type="SMART" id="SM00355">
    <property type="entry name" value="ZnF_C2H2"/>
    <property type="match status" value="3"/>
</dbReference>
<name>A0AAV2RMG6_MEGNR</name>
<organism evidence="10 11">
    <name type="scientific">Meganyctiphanes norvegica</name>
    <name type="common">Northern krill</name>
    <name type="synonym">Thysanopoda norvegica</name>
    <dbReference type="NCBI Taxonomy" id="48144"/>
    <lineage>
        <taxon>Eukaryota</taxon>
        <taxon>Metazoa</taxon>
        <taxon>Ecdysozoa</taxon>
        <taxon>Arthropoda</taxon>
        <taxon>Crustacea</taxon>
        <taxon>Multicrustacea</taxon>
        <taxon>Malacostraca</taxon>
        <taxon>Eumalacostraca</taxon>
        <taxon>Eucarida</taxon>
        <taxon>Euphausiacea</taxon>
        <taxon>Euphausiidae</taxon>
        <taxon>Meganyctiphanes</taxon>
    </lineage>
</organism>
<dbReference type="Gene3D" id="3.30.160.60">
    <property type="entry name" value="Classic Zinc Finger"/>
    <property type="match status" value="3"/>
</dbReference>
<keyword evidence="11" id="KW-1185">Reference proteome</keyword>
<feature type="domain" description="C2H2-type" evidence="9">
    <location>
        <begin position="384"/>
        <end position="413"/>
    </location>
</feature>
<comment type="caution">
    <text evidence="10">The sequence shown here is derived from an EMBL/GenBank/DDBJ whole genome shotgun (WGS) entry which is preliminary data.</text>
</comment>
<reference evidence="10 11" key="1">
    <citation type="submission" date="2024-05" db="EMBL/GenBank/DDBJ databases">
        <authorList>
            <person name="Wallberg A."/>
        </authorList>
    </citation>
    <scope>NUCLEOTIDE SEQUENCE [LARGE SCALE GENOMIC DNA]</scope>
</reference>
<dbReference type="FunFam" id="3.30.160.60:FF:000032">
    <property type="entry name" value="Krueppel-like factor 4"/>
    <property type="match status" value="1"/>
</dbReference>
<dbReference type="PANTHER" id="PTHR23235:SF158">
    <property type="entry name" value="C2H2-TYPE DOMAIN-CONTAINING PROTEIN"/>
    <property type="match status" value="1"/>
</dbReference>
<dbReference type="GO" id="GO:0008270">
    <property type="term" value="F:zinc ion binding"/>
    <property type="evidence" value="ECO:0007669"/>
    <property type="project" value="UniProtKB-KW"/>
</dbReference>
<dbReference type="PROSITE" id="PS50157">
    <property type="entry name" value="ZINC_FINGER_C2H2_2"/>
    <property type="match status" value="3"/>
</dbReference>
<keyword evidence="2" id="KW-0677">Repeat</keyword>
<gene>
    <name evidence="10" type="ORF">MNOR_LOCUS27096</name>
</gene>
<keyword evidence="5" id="KW-0805">Transcription regulation</keyword>
<dbReference type="GO" id="GO:0000981">
    <property type="term" value="F:DNA-binding transcription factor activity, RNA polymerase II-specific"/>
    <property type="evidence" value="ECO:0007669"/>
    <property type="project" value="TreeGrafter"/>
</dbReference>
<keyword evidence="6" id="KW-0804">Transcription</keyword>
<accession>A0AAV2RMG6</accession>
<feature type="domain" description="C2H2-type" evidence="9">
    <location>
        <begin position="414"/>
        <end position="439"/>
    </location>
</feature>
<evidence type="ECO:0000256" key="4">
    <source>
        <dbReference type="ARBA" id="ARBA00022833"/>
    </source>
</evidence>
<evidence type="ECO:0000256" key="1">
    <source>
        <dbReference type="ARBA" id="ARBA00022723"/>
    </source>
</evidence>
<dbReference type="GO" id="GO:0000978">
    <property type="term" value="F:RNA polymerase II cis-regulatory region sequence-specific DNA binding"/>
    <property type="evidence" value="ECO:0007669"/>
    <property type="project" value="TreeGrafter"/>
</dbReference>